<name>A0A438NGQ6_EXOME</name>
<protein>
    <submittedName>
        <fullName evidence="2">Uncharacterized protein</fullName>
    </submittedName>
</protein>
<feature type="compositionally biased region" description="Basic residues" evidence="1">
    <location>
        <begin position="71"/>
        <end position="82"/>
    </location>
</feature>
<dbReference type="OrthoDB" id="4159667at2759"/>
<dbReference type="AlphaFoldDB" id="A0A438NGQ6"/>
<dbReference type="VEuPathDB" id="FungiDB:PV10_00477"/>
<feature type="region of interest" description="Disordered" evidence="1">
    <location>
        <begin position="1"/>
        <end position="300"/>
    </location>
</feature>
<sequence>MTTPSRHLTRRTVKEGLDTLDPVRDNPDKPDKPDKDEQAVPQDTRRPSTSQPENPRATTEDPPKTPAARKGTPRAKTPRVTRSHTPTTARTAKTTRGRKATPAQEKSPRRLPKITESDESFEPDPEPKRRQRSQDPTYKPSKVESQDSEDVQTTTTDKTNRRKKGRSATPKRPVPAQATANHGDDNTTRQQSVMESIERDETDATPDHPTHSHKSKNTPNDPEDDSSAPEPMDTEDEDAFHLPSLPPRPRRPRPDQWFHRQAEFENLGGEVPLKSALKRPAEERGEERSEPKPKKVRVTTPLKSPEWQRVYLSPDPLSSATDSLFGEILSTPRRLEIAHIGALFVQLQEDTQRLAQKHFYYDLTDEEEKAWPLELLKWHHKALMKSATFLVDGDKIGWRNLFTKKEHRIPLIMAIIAHMLNEQIFKHTAFSFTETTGLDQLQYIDEKYIHYDAFIRGMHRANLLADLMARRSFPVDHQEGLITASQALVNSIYALLEPLLPPHLFSPSRSKKTNTLDLRRPWWQDPTGRLNKLDPYEHERASFYRQEILFDLKSLVQKSIALHLCIRLTASDGTVIKITRNPGKGSTYVEDGPQILVNNHWCQSQPRETHEELIVKMNCWPRVEAYVPHGLNLEEYEQAYKHHLESGVRGGSSDENSFKDLEDWFESYRSELPFLPPELQIDPETGVPATTPTPVPVPASAPVTTPGTEWDYRLALKAARSKPRDGQDPAPTDFTTTTTTKDPNSGPQRGSYVTYYPAIAPARVYCNWDVPDRMTQPLDAAVDEFRKSSIRFSIEDFAINNINGASYMIYRSGFDEKWPWWVGSALIALTWYLYPTAGGGGGSGGSSSSSNSAAQLRKDVVEKLLWMPGGMSALKAASRGVDSIRQYVENVQQTMQSFRHVVRSSTTVGVGTIKSAATGTTNSAAAKTTQSVIAVTLNLANVASRSTKNISRASKSVR</sequence>
<proteinExistence type="predicted"/>
<evidence type="ECO:0000313" key="2">
    <source>
        <dbReference type="EMBL" id="RVX74918.1"/>
    </source>
</evidence>
<comment type="caution">
    <text evidence="2">The sequence shown here is derived from an EMBL/GenBank/DDBJ whole genome shotgun (WGS) entry which is preliminary data.</text>
</comment>
<feature type="compositionally biased region" description="Basic and acidic residues" evidence="1">
    <location>
        <begin position="252"/>
        <end position="263"/>
    </location>
</feature>
<feature type="compositionally biased region" description="Basic and acidic residues" evidence="1">
    <location>
        <begin position="279"/>
        <end position="293"/>
    </location>
</feature>
<gene>
    <name evidence="2" type="ORF">B0A52_01195</name>
</gene>
<dbReference type="Proteomes" id="UP000288859">
    <property type="component" value="Unassembled WGS sequence"/>
</dbReference>
<feature type="region of interest" description="Disordered" evidence="1">
    <location>
        <begin position="719"/>
        <end position="750"/>
    </location>
</feature>
<feature type="compositionally biased region" description="Polar residues" evidence="1">
    <location>
        <begin position="47"/>
        <end position="57"/>
    </location>
</feature>
<dbReference type="EMBL" id="NAJM01000003">
    <property type="protein sequence ID" value="RVX74918.1"/>
    <property type="molecule type" value="Genomic_DNA"/>
</dbReference>
<feature type="compositionally biased region" description="Acidic residues" evidence="1">
    <location>
        <begin position="221"/>
        <end position="238"/>
    </location>
</feature>
<feature type="compositionally biased region" description="Basic and acidic residues" evidence="1">
    <location>
        <begin position="12"/>
        <end position="46"/>
    </location>
</feature>
<reference evidence="2 3" key="1">
    <citation type="submission" date="2017-03" db="EMBL/GenBank/DDBJ databases">
        <title>Genomes of endolithic fungi from Antarctica.</title>
        <authorList>
            <person name="Coleine C."/>
            <person name="Masonjones S."/>
            <person name="Stajich J.E."/>
        </authorList>
    </citation>
    <scope>NUCLEOTIDE SEQUENCE [LARGE SCALE GENOMIC DNA]</scope>
    <source>
        <strain evidence="2 3">CCFEE 6314</strain>
    </source>
</reference>
<evidence type="ECO:0000313" key="3">
    <source>
        <dbReference type="Proteomes" id="UP000288859"/>
    </source>
</evidence>
<accession>A0A438NGQ6</accession>
<organism evidence="2 3">
    <name type="scientific">Exophiala mesophila</name>
    <name type="common">Black yeast-like fungus</name>
    <dbReference type="NCBI Taxonomy" id="212818"/>
    <lineage>
        <taxon>Eukaryota</taxon>
        <taxon>Fungi</taxon>
        <taxon>Dikarya</taxon>
        <taxon>Ascomycota</taxon>
        <taxon>Pezizomycotina</taxon>
        <taxon>Eurotiomycetes</taxon>
        <taxon>Chaetothyriomycetidae</taxon>
        <taxon>Chaetothyriales</taxon>
        <taxon>Herpotrichiellaceae</taxon>
        <taxon>Exophiala</taxon>
    </lineage>
</organism>
<evidence type="ECO:0000256" key="1">
    <source>
        <dbReference type="SAM" id="MobiDB-lite"/>
    </source>
</evidence>